<accession>A0ACB9LU81</accession>
<evidence type="ECO:0000313" key="1">
    <source>
        <dbReference type="EMBL" id="KAI4314389.1"/>
    </source>
</evidence>
<keyword evidence="2" id="KW-1185">Reference proteome</keyword>
<proteinExistence type="predicted"/>
<name>A0ACB9LU81_BAUVA</name>
<sequence length="283" mass="31562">MLKQIGYSLGLVEKRERDLNVKRRLRKAKASPDFSFRSKDIFVRVVHQGGKEQLYQHAIPASYLMERNAGMCVAHPEVFKSPHESVLWPEELLLPGRKYFIVPCKAVEKLKQKYGEEEGQEMLDANNTAKSPGGHEVTENGRNNTAKSPGGHEVTVNGRSNTTKSRSGQNGRIREPNEVGQEIPDAKTNLSPAGDKIKEKGKEANGAGHETLNSKVNQFQGGASAEETFCSAKDFYVSKDHWAIKKRRGLRGKKPFVPPLPKTRPYRGFGWQPSLVSVEELSP</sequence>
<reference evidence="1 2" key="1">
    <citation type="journal article" date="2022" name="DNA Res.">
        <title>Chromosomal-level genome assembly of the orchid tree Bauhinia variegata (Leguminosae; Cercidoideae) supports the allotetraploid origin hypothesis of Bauhinia.</title>
        <authorList>
            <person name="Zhong Y."/>
            <person name="Chen Y."/>
            <person name="Zheng D."/>
            <person name="Pang J."/>
            <person name="Liu Y."/>
            <person name="Luo S."/>
            <person name="Meng S."/>
            <person name="Qian L."/>
            <person name="Wei D."/>
            <person name="Dai S."/>
            <person name="Zhou R."/>
        </authorList>
    </citation>
    <scope>NUCLEOTIDE SEQUENCE [LARGE SCALE GENOMIC DNA]</scope>
    <source>
        <strain evidence="1">BV-YZ2020</strain>
    </source>
</reference>
<dbReference type="Proteomes" id="UP000828941">
    <property type="component" value="Chromosome 11"/>
</dbReference>
<comment type="caution">
    <text evidence="1">The sequence shown here is derived from an EMBL/GenBank/DDBJ whole genome shotgun (WGS) entry which is preliminary data.</text>
</comment>
<protein>
    <submittedName>
        <fullName evidence="1">Uncharacterized protein</fullName>
    </submittedName>
</protein>
<organism evidence="1 2">
    <name type="scientific">Bauhinia variegata</name>
    <name type="common">Purple orchid tree</name>
    <name type="synonym">Phanera variegata</name>
    <dbReference type="NCBI Taxonomy" id="167791"/>
    <lineage>
        <taxon>Eukaryota</taxon>
        <taxon>Viridiplantae</taxon>
        <taxon>Streptophyta</taxon>
        <taxon>Embryophyta</taxon>
        <taxon>Tracheophyta</taxon>
        <taxon>Spermatophyta</taxon>
        <taxon>Magnoliopsida</taxon>
        <taxon>eudicotyledons</taxon>
        <taxon>Gunneridae</taxon>
        <taxon>Pentapetalae</taxon>
        <taxon>rosids</taxon>
        <taxon>fabids</taxon>
        <taxon>Fabales</taxon>
        <taxon>Fabaceae</taxon>
        <taxon>Cercidoideae</taxon>
        <taxon>Cercideae</taxon>
        <taxon>Bauhiniinae</taxon>
        <taxon>Bauhinia</taxon>
    </lineage>
</organism>
<dbReference type="EMBL" id="CM039436">
    <property type="protein sequence ID" value="KAI4314389.1"/>
    <property type="molecule type" value="Genomic_DNA"/>
</dbReference>
<gene>
    <name evidence="1" type="ORF">L6164_027303</name>
</gene>
<evidence type="ECO:0000313" key="2">
    <source>
        <dbReference type="Proteomes" id="UP000828941"/>
    </source>
</evidence>